<dbReference type="Proteomes" id="UP000693941">
    <property type="component" value="Chromosome"/>
</dbReference>
<keyword evidence="2 5" id="KW-0479">Metal-binding</keyword>
<name>A0A8F5GV21_9CREN</name>
<dbReference type="EMBL" id="CP077715">
    <property type="protein sequence ID" value="QXJ30540.1"/>
    <property type="molecule type" value="Genomic_DNA"/>
</dbReference>
<comment type="cofactor">
    <cofactor evidence="5">
        <name>iron-sulfur cluster</name>
        <dbReference type="ChEBI" id="CHEBI:30408"/>
    </cofactor>
</comment>
<dbReference type="GO" id="GO:0046872">
    <property type="term" value="F:metal ion binding"/>
    <property type="evidence" value="ECO:0007669"/>
    <property type="project" value="UniProtKB-KW"/>
</dbReference>
<evidence type="ECO:0000256" key="1">
    <source>
        <dbReference type="ARBA" id="ARBA00022722"/>
    </source>
</evidence>
<accession>A0A8F5GV21</accession>
<proteinExistence type="inferred from homology"/>
<dbReference type="Pfam" id="PF12705">
    <property type="entry name" value="PDDEXK_1"/>
    <property type="match status" value="1"/>
</dbReference>
<evidence type="ECO:0000313" key="7">
    <source>
        <dbReference type="EMBL" id="QXJ30540.1"/>
    </source>
</evidence>
<dbReference type="GeneID" id="65558745"/>
<keyword evidence="4 5" id="KW-0269">Exonuclease</keyword>
<dbReference type="InterPro" id="IPR051827">
    <property type="entry name" value="Cas4_exonuclease"/>
</dbReference>
<dbReference type="RefSeq" id="WP_218260980.1">
    <property type="nucleotide sequence ID" value="NZ_CP077715.1"/>
</dbReference>
<dbReference type="PANTHER" id="PTHR36531">
    <property type="entry name" value="CRISPR-ASSOCIATED EXONUCLEASE CAS4"/>
    <property type="match status" value="1"/>
</dbReference>
<protein>
    <recommendedName>
        <fullName evidence="5">CRISPR-associated exonuclease Cas4</fullName>
        <ecNumber evidence="5">3.1.12.1</ecNumber>
    </recommendedName>
</protein>
<evidence type="ECO:0000259" key="6">
    <source>
        <dbReference type="Pfam" id="PF12705"/>
    </source>
</evidence>
<dbReference type="AlphaFoldDB" id="A0A8F5GV21"/>
<evidence type="ECO:0000256" key="4">
    <source>
        <dbReference type="ARBA" id="ARBA00022839"/>
    </source>
</evidence>
<keyword evidence="3 5" id="KW-0378">Hydrolase</keyword>
<dbReference type="GO" id="GO:0051607">
    <property type="term" value="P:defense response to virus"/>
    <property type="evidence" value="ECO:0007669"/>
    <property type="project" value="UniProtKB-KW"/>
</dbReference>
<sequence length="230" mass="26776">MSNSTSIFKNLSLTQTLFRKRFNEKKTHEKKDSNTIYVTDLLYCPLKPQLREQFKELAYAEAYNPSTLQGSLIHDSIERILSEELNAEVEVPIIKEIRIGDQVYTIVGRADAIKDNAIIEIKTSKSDIGIPRLEHILQLRIYINMLNHNPFWNKRLTQNGTFYGILLYITPDRITEFYIDNGINEDELSELVQDFLYQRKTPKHEWECKFCVFAKVCPHKVITSEGKDAS</sequence>
<dbReference type="PANTHER" id="PTHR36531:SF2">
    <property type="entry name" value="CRISPR-ASSOCIATED EXONUCLEASE CAS4"/>
    <property type="match status" value="1"/>
</dbReference>
<evidence type="ECO:0000313" key="8">
    <source>
        <dbReference type="Proteomes" id="UP000693941"/>
    </source>
</evidence>
<dbReference type="GO" id="GO:0051536">
    <property type="term" value="F:iron-sulfur cluster binding"/>
    <property type="evidence" value="ECO:0007669"/>
    <property type="project" value="UniProtKB-KW"/>
</dbReference>
<keyword evidence="5" id="KW-0051">Antiviral defense</keyword>
<feature type="domain" description="PD-(D/E)XK endonuclease-like" evidence="6">
    <location>
        <begin position="92"/>
        <end position="218"/>
    </location>
</feature>
<keyword evidence="1 5" id="KW-0540">Nuclease</keyword>
<comment type="function">
    <text evidence="5">CRISPR (clustered regularly interspaced short palindromic repeat) is an adaptive immune system that provides protection against mobile genetic elements (viruses, transposable elements and conjugative plasmids). CRISPR clusters contain sequences complementary to antecedent mobile elements and target invading nucleic acids. CRISPR clusters are transcribed and processed into CRISPR RNA (crRNA).</text>
</comment>
<dbReference type="InterPro" id="IPR013343">
    <property type="entry name" value="CRISPR-assoc_prot_Cas4"/>
</dbReference>
<keyword evidence="5" id="KW-0408">Iron</keyword>
<gene>
    <name evidence="7" type="ORF">J5U21_00183</name>
</gene>
<comment type="similarity">
    <text evidence="5">Belongs to the CRISPR-associated exonuclease Cas4 family.</text>
</comment>
<evidence type="ECO:0000256" key="5">
    <source>
        <dbReference type="RuleBase" id="RU365022"/>
    </source>
</evidence>
<dbReference type="GO" id="GO:0004527">
    <property type="term" value="F:exonuclease activity"/>
    <property type="evidence" value="ECO:0007669"/>
    <property type="project" value="UniProtKB-KW"/>
</dbReference>
<evidence type="ECO:0000256" key="2">
    <source>
        <dbReference type="ARBA" id="ARBA00022723"/>
    </source>
</evidence>
<evidence type="ECO:0000256" key="3">
    <source>
        <dbReference type="ARBA" id="ARBA00022801"/>
    </source>
</evidence>
<keyword evidence="5" id="KW-0411">Iron-sulfur</keyword>
<dbReference type="NCBIfam" id="TIGR00372">
    <property type="entry name" value="cas4"/>
    <property type="match status" value="1"/>
</dbReference>
<dbReference type="EC" id="3.1.12.1" evidence="5"/>
<reference evidence="7" key="1">
    <citation type="journal article" date="2021" name="Environ. Microbiol.">
        <title>New insights into the diversity and evolution of the archaeal mobilome from three complete genomes of Saccharolobus shibatae.</title>
        <authorList>
            <person name="Medvedeva S."/>
            <person name="Brandt D."/>
            <person name="Cvirkaite-Krupovic V."/>
            <person name="Liu Y."/>
            <person name="Severinov K."/>
            <person name="Ishino S."/>
            <person name="Ishino Y."/>
            <person name="Prangishvili D."/>
            <person name="Kalinowski J."/>
            <person name="Krupovic M."/>
        </authorList>
    </citation>
    <scope>NUCLEOTIDE SEQUENCE</scope>
    <source>
        <strain evidence="7">BEU9</strain>
    </source>
</reference>
<organism evidence="7 8">
    <name type="scientific">Saccharolobus shibatae</name>
    <dbReference type="NCBI Taxonomy" id="2286"/>
    <lineage>
        <taxon>Archaea</taxon>
        <taxon>Thermoproteota</taxon>
        <taxon>Thermoprotei</taxon>
        <taxon>Sulfolobales</taxon>
        <taxon>Sulfolobaceae</taxon>
        <taxon>Saccharolobus</taxon>
    </lineage>
</organism>
<comment type="cofactor">
    <cofactor evidence="5">
        <name>Mg(2+)</name>
        <dbReference type="ChEBI" id="CHEBI:18420"/>
    </cofactor>
    <cofactor evidence="5">
        <name>Mn(2+)</name>
        <dbReference type="ChEBI" id="CHEBI:29035"/>
    </cofactor>
    <text evidence="5">Mg(2+) or Mn(2+) required for ssDNA cleavage activity.</text>
</comment>
<keyword evidence="5" id="KW-0464">Manganese</keyword>
<dbReference type="InterPro" id="IPR038726">
    <property type="entry name" value="PDDEXK_AddAB-type"/>
</dbReference>